<proteinExistence type="predicted"/>
<keyword evidence="2" id="KW-1133">Transmembrane helix</keyword>
<accession>A0ABT2BAK6</accession>
<feature type="region of interest" description="Disordered" evidence="1">
    <location>
        <begin position="53"/>
        <end position="83"/>
    </location>
</feature>
<gene>
    <name evidence="3" type="ORF">NX794_27715</name>
</gene>
<evidence type="ECO:0000313" key="3">
    <source>
        <dbReference type="EMBL" id="MCS0604968.1"/>
    </source>
</evidence>
<feature type="compositionally biased region" description="Pro residues" evidence="1">
    <location>
        <begin position="66"/>
        <end position="75"/>
    </location>
</feature>
<sequence>MPSDDDVPVLKRSGRETNCHPHGPLGLALLILAALTAALVLLLMHRHAGPFTPPAAPTRTLWSPAPNAPYRPTPSVPARQYAR</sequence>
<reference evidence="3 4" key="1">
    <citation type="submission" date="2022-08" db="EMBL/GenBank/DDBJ databases">
        <authorList>
            <person name="Somphong A."/>
            <person name="Phongsopitanun W."/>
        </authorList>
    </citation>
    <scope>NUCLEOTIDE SEQUENCE [LARGE SCALE GENOMIC DNA]</scope>
    <source>
        <strain evidence="3 4">LP11</strain>
    </source>
</reference>
<protein>
    <recommendedName>
        <fullName evidence="5">Secreted protein</fullName>
    </recommendedName>
</protein>
<keyword evidence="2" id="KW-0472">Membrane</keyword>
<keyword evidence="4" id="KW-1185">Reference proteome</keyword>
<comment type="caution">
    <text evidence="3">The sequence shown here is derived from an EMBL/GenBank/DDBJ whole genome shotgun (WGS) entry which is preliminary data.</text>
</comment>
<evidence type="ECO:0000313" key="4">
    <source>
        <dbReference type="Proteomes" id="UP001205612"/>
    </source>
</evidence>
<dbReference type="Proteomes" id="UP001205612">
    <property type="component" value="Unassembled WGS sequence"/>
</dbReference>
<evidence type="ECO:0000256" key="1">
    <source>
        <dbReference type="SAM" id="MobiDB-lite"/>
    </source>
</evidence>
<name>A0ABT2BAK6_9ACTN</name>
<feature type="transmembrane region" description="Helical" evidence="2">
    <location>
        <begin position="25"/>
        <end position="44"/>
    </location>
</feature>
<dbReference type="EMBL" id="JANUGP010000026">
    <property type="protein sequence ID" value="MCS0604968.1"/>
    <property type="molecule type" value="Genomic_DNA"/>
</dbReference>
<evidence type="ECO:0008006" key="5">
    <source>
        <dbReference type="Google" id="ProtNLM"/>
    </source>
</evidence>
<keyword evidence="2" id="KW-0812">Transmembrane</keyword>
<evidence type="ECO:0000256" key="2">
    <source>
        <dbReference type="SAM" id="Phobius"/>
    </source>
</evidence>
<organism evidence="3 4">
    <name type="scientific">Streptomyces pyxinicus</name>
    <dbReference type="NCBI Taxonomy" id="2970331"/>
    <lineage>
        <taxon>Bacteria</taxon>
        <taxon>Bacillati</taxon>
        <taxon>Actinomycetota</taxon>
        <taxon>Actinomycetes</taxon>
        <taxon>Kitasatosporales</taxon>
        <taxon>Streptomycetaceae</taxon>
        <taxon>Streptomyces</taxon>
    </lineage>
</organism>
<dbReference type="RefSeq" id="WP_258781878.1">
    <property type="nucleotide sequence ID" value="NZ_JANUGP010000026.1"/>
</dbReference>